<dbReference type="EMBL" id="BMSA01000068">
    <property type="protein sequence ID" value="GGU00526.1"/>
    <property type="molecule type" value="Genomic_DNA"/>
</dbReference>
<dbReference type="CDD" id="cd04301">
    <property type="entry name" value="NAT_SF"/>
    <property type="match status" value="1"/>
</dbReference>
<proteinExistence type="predicted"/>
<name>A0A918M1D0_9ACTN</name>
<dbReference type="Proteomes" id="UP000646776">
    <property type="component" value="Unassembled WGS sequence"/>
</dbReference>
<evidence type="ECO:0000256" key="1">
    <source>
        <dbReference type="ARBA" id="ARBA00022679"/>
    </source>
</evidence>
<dbReference type="PANTHER" id="PTHR43877">
    <property type="entry name" value="AMINOALKYLPHOSPHONATE N-ACETYLTRANSFERASE-RELATED-RELATED"/>
    <property type="match status" value="1"/>
</dbReference>
<dbReference type="InterPro" id="IPR016181">
    <property type="entry name" value="Acyl_CoA_acyltransferase"/>
</dbReference>
<reference evidence="4" key="2">
    <citation type="submission" date="2020-09" db="EMBL/GenBank/DDBJ databases">
        <authorList>
            <person name="Sun Q."/>
            <person name="Ohkuma M."/>
        </authorList>
    </citation>
    <scope>NUCLEOTIDE SEQUENCE</scope>
    <source>
        <strain evidence="4">JCM 4125</strain>
    </source>
</reference>
<dbReference type="Gene3D" id="3.40.630.30">
    <property type="match status" value="1"/>
</dbReference>
<dbReference type="InterPro" id="IPR000182">
    <property type="entry name" value="GNAT_dom"/>
</dbReference>
<comment type="caution">
    <text evidence="4">The sequence shown here is derived from an EMBL/GenBank/DDBJ whole genome shotgun (WGS) entry which is preliminary data.</text>
</comment>
<accession>A0A918M1D0</accession>
<keyword evidence="5" id="KW-1185">Reference proteome</keyword>
<evidence type="ECO:0000313" key="4">
    <source>
        <dbReference type="EMBL" id="GGU00526.1"/>
    </source>
</evidence>
<dbReference type="RefSeq" id="WP_189718516.1">
    <property type="nucleotide sequence ID" value="NZ_BMSA01000068.1"/>
</dbReference>
<dbReference type="GO" id="GO:0016747">
    <property type="term" value="F:acyltransferase activity, transferring groups other than amino-acyl groups"/>
    <property type="evidence" value="ECO:0007669"/>
    <property type="project" value="InterPro"/>
</dbReference>
<dbReference type="Pfam" id="PF00583">
    <property type="entry name" value="Acetyltransf_1"/>
    <property type="match status" value="1"/>
</dbReference>
<dbReference type="SUPFAM" id="SSF55729">
    <property type="entry name" value="Acyl-CoA N-acyltransferases (Nat)"/>
    <property type="match status" value="1"/>
</dbReference>
<keyword evidence="2" id="KW-0012">Acyltransferase</keyword>
<reference evidence="4" key="1">
    <citation type="journal article" date="2014" name="Int. J. Syst. Evol. Microbiol.">
        <title>Complete genome sequence of Corynebacterium casei LMG S-19264T (=DSM 44701T), isolated from a smear-ripened cheese.</title>
        <authorList>
            <consortium name="US DOE Joint Genome Institute (JGI-PGF)"/>
            <person name="Walter F."/>
            <person name="Albersmeier A."/>
            <person name="Kalinowski J."/>
            <person name="Ruckert C."/>
        </authorList>
    </citation>
    <scope>NUCLEOTIDE SEQUENCE</scope>
    <source>
        <strain evidence="4">JCM 4125</strain>
    </source>
</reference>
<gene>
    <name evidence="4" type="ORF">GCM10010226_91720</name>
</gene>
<evidence type="ECO:0000259" key="3">
    <source>
        <dbReference type="PROSITE" id="PS51186"/>
    </source>
</evidence>
<evidence type="ECO:0000313" key="5">
    <source>
        <dbReference type="Proteomes" id="UP000646776"/>
    </source>
</evidence>
<organism evidence="4 5">
    <name type="scientific">Streptomyces phaeofaciens</name>
    <dbReference type="NCBI Taxonomy" id="68254"/>
    <lineage>
        <taxon>Bacteria</taxon>
        <taxon>Bacillati</taxon>
        <taxon>Actinomycetota</taxon>
        <taxon>Actinomycetes</taxon>
        <taxon>Kitasatosporales</taxon>
        <taxon>Streptomycetaceae</taxon>
        <taxon>Streptomyces</taxon>
    </lineage>
</organism>
<dbReference type="AlphaFoldDB" id="A0A918M1D0"/>
<feature type="domain" description="N-acetyltransferase" evidence="3">
    <location>
        <begin position="29"/>
        <end position="176"/>
    </location>
</feature>
<evidence type="ECO:0000256" key="2">
    <source>
        <dbReference type="ARBA" id="ARBA00023315"/>
    </source>
</evidence>
<protein>
    <submittedName>
        <fullName evidence="4">N-acetyltransferase</fullName>
    </submittedName>
</protein>
<dbReference type="InterPro" id="IPR050832">
    <property type="entry name" value="Bact_Acetyltransf"/>
</dbReference>
<dbReference type="PROSITE" id="PS51186">
    <property type="entry name" value="GNAT"/>
    <property type="match status" value="1"/>
</dbReference>
<sequence>MQHKTPSSVPIVRAAQAHDARVVAEIQIVTWRQAYADILPAEKLHSLDVDKATEFWRGQIASSVAAGTQLLVTESGNQVVGFSSFGPARDDDLKCQRVMELYALYVRPSFWGTGAGCTLMSATNQSWSQSGVVEATLWVLQRNERARAFYERFGWRIDERIQPTGANSAELEIRYRNQPDNA</sequence>
<keyword evidence="1" id="KW-0808">Transferase</keyword>